<dbReference type="AlphaFoldDB" id="A0ABD1YYJ1"/>
<organism evidence="1 2">
    <name type="scientific">Riccia fluitans</name>
    <dbReference type="NCBI Taxonomy" id="41844"/>
    <lineage>
        <taxon>Eukaryota</taxon>
        <taxon>Viridiplantae</taxon>
        <taxon>Streptophyta</taxon>
        <taxon>Embryophyta</taxon>
        <taxon>Marchantiophyta</taxon>
        <taxon>Marchantiopsida</taxon>
        <taxon>Marchantiidae</taxon>
        <taxon>Marchantiales</taxon>
        <taxon>Ricciaceae</taxon>
        <taxon>Riccia</taxon>
    </lineage>
</organism>
<dbReference type="Proteomes" id="UP001605036">
    <property type="component" value="Unassembled WGS sequence"/>
</dbReference>
<sequence length="436" mass="49445">MKRFVTDFTPMFNETMAKGRGAVALCPAFLSDGELLGFHRESNSWGKITFKALEERPPRNFPYETHALQGALLCKLRGDEDAKAISVLNLLSGNHRAITCPLLPGSGWFVHPPVLTLLDEGVYHILLRSQSYDQSGRGRFETACYDSSSDSWALDSRPIEYCLSHDVHFSRSGPEFLDEAVYWCEGVLDDDEHVSRIRVFLEEECCESDTDFSCGSSVMDESDPDLAINIDDSNEYPMDATDLPNAFYCEERIEDWYEFSSSESSLSDDETSAEDMDMLSMSSEDRDDDCFQDIHDPVIEFVPDDKDFLKDLSICALQCGKRYVLAVILYYEDLLGVHGWSARAKVYQFDNDGSFRWVELSTSPAYCLTLRLAEEDLVVTADENYIYFCGTDLNSYHVDSKTWVNHGTIPDAAYWESNCLKDCLRFQTGMEPFLGP</sequence>
<accession>A0ABD1YYJ1</accession>
<keyword evidence="2" id="KW-1185">Reference proteome</keyword>
<name>A0ABD1YYJ1_9MARC</name>
<dbReference type="EMBL" id="JBHFFA010000003">
    <property type="protein sequence ID" value="KAL2635646.1"/>
    <property type="molecule type" value="Genomic_DNA"/>
</dbReference>
<comment type="caution">
    <text evidence="1">The sequence shown here is derived from an EMBL/GenBank/DDBJ whole genome shotgun (WGS) entry which is preliminary data.</text>
</comment>
<reference evidence="1 2" key="1">
    <citation type="submission" date="2024-09" db="EMBL/GenBank/DDBJ databases">
        <title>Chromosome-scale assembly of Riccia fluitans.</title>
        <authorList>
            <person name="Paukszto L."/>
            <person name="Sawicki J."/>
            <person name="Karawczyk K."/>
            <person name="Piernik-Szablinska J."/>
            <person name="Szczecinska M."/>
            <person name="Mazdziarz M."/>
        </authorList>
    </citation>
    <scope>NUCLEOTIDE SEQUENCE [LARGE SCALE GENOMIC DNA]</scope>
    <source>
        <strain evidence="1">Rf_01</strain>
        <tissue evidence="1">Aerial parts of the thallus</tissue>
    </source>
</reference>
<evidence type="ECO:0000313" key="1">
    <source>
        <dbReference type="EMBL" id="KAL2635646.1"/>
    </source>
</evidence>
<proteinExistence type="predicted"/>
<evidence type="ECO:0000313" key="2">
    <source>
        <dbReference type="Proteomes" id="UP001605036"/>
    </source>
</evidence>
<protein>
    <submittedName>
        <fullName evidence="1">Uncharacterized protein</fullName>
    </submittedName>
</protein>
<gene>
    <name evidence="1" type="ORF">R1flu_007125</name>
</gene>